<dbReference type="Proteomes" id="UP000503640">
    <property type="component" value="Unassembled WGS sequence"/>
</dbReference>
<dbReference type="InterPro" id="IPR006050">
    <property type="entry name" value="DNA_photolyase_N"/>
</dbReference>
<evidence type="ECO:0000256" key="11">
    <source>
        <dbReference type="ARBA" id="ARBA00023239"/>
    </source>
</evidence>
<sequence length="502" mass="55493">MKVPTARLRALNAAPLRPDGRYVVYWMVAARRASHSFALDRAIGLARELARPLVVLEALRAGYPHASDRLHRFVLQGMAEQAAAFARARVVYHPYVEARAGDGRGLLEALAAEACAVVTDDFPTFFLPRMLAAAGARLAVRLEAVDGNGLLPVAAATRVFPTAHAFRRFLQSELPEHLTASPSPHPFRGQPLPEAPPLPPELLRRWPAATPALLAGDAAHLARLPIDHAVPPSPIPGGTRAARAALRRFVEERLARYARDRNHPDLDAGSGLSPWLHFGHLSAHEVFRAVAEAERWTPARLGARPRGQREGWWGTSPSAEAFLDQLVTWRELGFNMAAKREDHAAYGSLPGWARATLAKHAADPRPAVYGRAALEEARTGDPLWNAAQRQLRGEGRIHGYLRMLWGKKILEWSRSPEEALETAVALNDRWALDGRDPCSYAGILWCFGRYDRPWGPERPVFGTVRYMTSANTARKLRLARYLARWGEDRAPAEPRAGPEPRG</sequence>
<protein>
    <recommendedName>
        <fullName evidence="5">Deoxyribodipyrimidine photo-lyase</fullName>
        <ecNumber evidence="4">4.1.99.3</ecNumber>
    </recommendedName>
    <alternativeName>
        <fullName evidence="12">DNA photolyase</fullName>
    </alternativeName>
</protein>
<dbReference type="Gene3D" id="1.10.579.10">
    <property type="entry name" value="DNA Cyclobutane Dipyrimidine Photolyase, subunit A, domain 3"/>
    <property type="match status" value="1"/>
</dbReference>
<dbReference type="InterPro" id="IPR036155">
    <property type="entry name" value="Crypto/Photolyase_N_sf"/>
</dbReference>
<evidence type="ECO:0000256" key="1">
    <source>
        <dbReference type="ARBA" id="ARBA00001932"/>
    </source>
</evidence>
<dbReference type="Gene3D" id="1.25.40.80">
    <property type="match status" value="1"/>
</dbReference>
<comment type="caution">
    <text evidence="15">The sequence shown here is derived from an EMBL/GenBank/DDBJ whole genome shotgun (WGS) entry which is preliminary data.</text>
</comment>
<dbReference type="PROSITE" id="PS51645">
    <property type="entry name" value="PHR_CRY_ALPHA_BETA"/>
    <property type="match status" value="1"/>
</dbReference>
<evidence type="ECO:0000256" key="12">
    <source>
        <dbReference type="ARBA" id="ARBA00031671"/>
    </source>
</evidence>
<keyword evidence="10" id="KW-0234">DNA repair</keyword>
<reference evidence="16" key="1">
    <citation type="journal article" date="2020" name="Appl. Environ. Microbiol.">
        <title>Diazotrophic Anaeromyxobacter Isolates from Soils.</title>
        <authorList>
            <person name="Masuda Y."/>
            <person name="Yamanaka H."/>
            <person name="Xu Z.X."/>
            <person name="Shiratori Y."/>
            <person name="Aono T."/>
            <person name="Amachi S."/>
            <person name="Senoo K."/>
            <person name="Itoh H."/>
        </authorList>
    </citation>
    <scope>NUCLEOTIDE SEQUENCE [LARGE SCALE GENOMIC DNA]</scope>
    <source>
        <strain evidence="16">R267</strain>
    </source>
</reference>
<evidence type="ECO:0000313" key="15">
    <source>
        <dbReference type="EMBL" id="GEJ57024.1"/>
    </source>
</evidence>
<name>A0A7I9VKS7_9BACT</name>
<dbReference type="AlphaFoldDB" id="A0A7I9VKS7"/>
<evidence type="ECO:0000256" key="10">
    <source>
        <dbReference type="ARBA" id="ARBA00023204"/>
    </source>
</evidence>
<dbReference type="GO" id="GO:0003677">
    <property type="term" value="F:DNA binding"/>
    <property type="evidence" value="ECO:0007669"/>
    <property type="project" value="UniProtKB-KW"/>
</dbReference>
<keyword evidence="11 15" id="KW-0456">Lyase</keyword>
<dbReference type="EC" id="4.1.99.3" evidence="4"/>
<keyword evidence="16" id="KW-1185">Reference proteome</keyword>
<proteinExistence type="inferred from homology"/>
<dbReference type="EMBL" id="BJTG01000004">
    <property type="protein sequence ID" value="GEJ57024.1"/>
    <property type="molecule type" value="Genomic_DNA"/>
</dbReference>
<keyword evidence="9" id="KW-0238">DNA-binding</keyword>
<comment type="similarity">
    <text evidence="3">Belongs to the DNA photolyase class-2 family.</text>
</comment>
<dbReference type="InterPro" id="IPR052219">
    <property type="entry name" value="Photolyase_Class-2"/>
</dbReference>
<comment type="cofactor">
    <cofactor evidence="1">
        <name>(6R)-5,10-methylene-5,6,7,8-tetrahydrofolate</name>
        <dbReference type="ChEBI" id="CHEBI:15636"/>
    </cofactor>
</comment>
<evidence type="ECO:0000256" key="9">
    <source>
        <dbReference type="ARBA" id="ARBA00023125"/>
    </source>
</evidence>
<dbReference type="InterPro" id="IPR014729">
    <property type="entry name" value="Rossmann-like_a/b/a_fold"/>
</dbReference>
<feature type="domain" description="Photolyase/cryptochrome alpha/beta" evidence="14">
    <location>
        <begin position="21"/>
        <end position="153"/>
    </location>
</feature>
<dbReference type="PANTHER" id="PTHR10211:SF0">
    <property type="entry name" value="DEOXYRIBODIPYRIMIDINE PHOTO-LYASE"/>
    <property type="match status" value="1"/>
</dbReference>
<dbReference type="PANTHER" id="PTHR10211">
    <property type="entry name" value="DEOXYRIBODIPYRIMIDINE PHOTOLYASE"/>
    <property type="match status" value="1"/>
</dbReference>
<evidence type="ECO:0000256" key="7">
    <source>
        <dbReference type="ARBA" id="ARBA00022763"/>
    </source>
</evidence>
<evidence type="ECO:0000256" key="3">
    <source>
        <dbReference type="ARBA" id="ARBA00006409"/>
    </source>
</evidence>
<dbReference type="SUPFAM" id="SSF48173">
    <property type="entry name" value="Cryptochrome/photolyase FAD-binding domain"/>
    <property type="match status" value="1"/>
</dbReference>
<evidence type="ECO:0000259" key="14">
    <source>
        <dbReference type="PROSITE" id="PS51645"/>
    </source>
</evidence>
<evidence type="ECO:0000256" key="8">
    <source>
        <dbReference type="ARBA" id="ARBA00022827"/>
    </source>
</evidence>
<accession>A0A7I9VKS7</accession>
<evidence type="ECO:0000256" key="4">
    <source>
        <dbReference type="ARBA" id="ARBA00013149"/>
    </source>
</evidence>
<dbReference type="GO" id="GO:0000719">
    <property type="term" value="P:photoreactive repair"/>
    <property type="evidence" value="ECO:0007669"/>
    <property type="project" value="TreeGrafter"/>
</dbReference>
<evidence type="ECO:0000256" key="5">
    <source>
        <dbReference type="ARBA" id="ARBA00014046"/>
    </source>
</evidence>
<dbReference type="GO" id="GO:0003904">
    <property type="term" value="F:deoxyribodipyrimidine photo-lyase activity"/>
    <property type="evidence" value="ECO:0007669"/>
    <property type="project" value="UniProtKB-EC"/>
</dbReference>
<evidence type="ECO:0000256" key="13">
    <source>
        <dbReference type="ARBA" id="ARBA00033999"/>
    </source>
</evidence>
<dbReference type="RefSeq" id="WP_176064523.1">
    <property type="nucleotide sequence ID" value="NZ_BJTG01000004.1"/>
</dbReference>
<keyword evidence="6" id="KW-0285">Flavoprotein</keyword>
<comment type="cofactor">
    <cofactor evidence="2">
        <name>FAD</name>
        <dbReference type="ChEBI" id="CHEBI:57692"/>
    </cofactor>
</comment>
<dbReference type="InterPro" id="IPR036134">
    <property type="entry name" value="Crypto/Photolyase_FAD-like_sf"/>
</dbReference>
<keyword evidence="7" id="KW-0227">DNA damage</keyword>
<comment type="catalytic activity">
    <reaction evidence="13">
        <text>cyclobutadipyrimidine (in DNA) = 2 pyrimidine residues (in DNA).</text>
        <dbReference type="EC" id="4.1.99.3"/>
    </reaction>
</comment>
<evidence type="ECO:0000256" key="6">
    <source>
        <dbReference type="ARBA" id="ARBA00022630"/>
    </source>
</evidence>
<organism evidence="15 16">
    <name type="scientific">Anaeromyxobacter diazotrophicus</name>
    <dbReference type="NCBI Taxonomy" id="2590199"/>
    <lineage>
        <taxon>Bacteria</taxon>
        <taxon>Pseudomonadati</taxon>
        <taxon>Myxococcota</taxon>
        <taxon>Myxococcia</taxon>
        <taxon>Myxococcales</taxon>
        <taxon>Cystobacterineae</taxon>
        <taxon>Anaeromyxobacteraceae</taxon>
        <taxon>Anaeromyxobacter</taxon>
    </lineage>
</organism>
<gene>
    <name evidence="15" type="primary">phr</name>
    <name evidence="15" type="ORF">AMYX_17650</name>
</gene>
<dbReference type="FunFam" id="1.10.579.10:FF:000002">
    <property type="entry name" value="Deoxyribodipyrimidine photolyase"/>
    <property type="match status" value="1"/>
</dbReference>
<dbReference type="Gene3D" id="3.40.50.620">
    <property type="entry name" value="HUPs"/>
    <property type="match status" value="1"/>
</dbReference>
<evidence type="ECO:0000313" key="16">
    <source>
        <dbReference type="Proteomes" id="UP000503640"/>
    </source>
</evidence>
<keyword evidence="8" id="KW-0274">FAD</keyword>
<dbReference type="SUPFAM" id="SSF52425">
    <property type="entry name" value="Cryptochrome/photolyase, N-terminal domain"/>
    <property type="match status" value="1"/>
</dbReference>
<evidence type="ECO:0000256" key="2">
    <source>
        <dbReference type="ARBA" id="ARBA00001974"/>
    </source>
</evidence>